<gene>
    <name evidence="2" type="ORF">KLDO_g472</name>
</gene>
<evidence type="ECO:0000256" key="1">
    <source>
        <dbReference type="SAM" id="MobiDB-lite"/>
    </source>
</evidence>
<sequence>MQETLLNISRESRQAQDQDDGKSEAEMTDGKIEAIATGNAVDEGVQPEKRDSGTTLETGIRAANVCKDTVEIDVTSKSVLEYTQKNYEKQRRNLGVLDYDSMRIGSFPGDPSNEALPFPYNFKAIKSPRPFIPRFSHNHINTVLTIHIDSEYLLQVGRGENIRYQNREIWGTDIYTDDSEILLALQHCEVLPSAGSLERNPNSRSMARPAKRTPVNMENQDSVKGEIPEREIPFAIKVDILLLPPLQAYASSTRNNVTSREWTGQIHDGLSYGIYNVEILVMDDTLNDIEQSAKTKSLQW</sequence>
<feature type="compositionally biased region" description="Basic and acidic residues" evidence="1">
    <location>
        <begin position="10"/>
        <end position="30"/>
    </location>
</feature>
<dbReference type="EMBL" id="CCBQ010000012">
    <property type="protein sequence ID" value="CDO92147.1"/>
    <property type="molecule type" value="Genomic_DNA"/>
</dbReference>
<feature type="region of interest" description="Disordered" evidence="1">
    <location>
        <begin position="1"/>
        <end position="30"/>
    </location>
</feature>
<dbReference type="AlphaFoldDB" id="A0A0A8L1Z0"/>
<dbReference type="InterPro" id="IPR013951">
    <property type="entry name" value="Rxt3"/>
</dbReference>
<evidence type="ECO:0000313" key="3">
    <source>
        <dbReference type="Proteomes" id="UP000031516"/>
    </source>
</evidence>
<evidence type="ECO:0000313" key="2">
    <source>
        <dbReference type="EMBL" id="CDO92147.1"/>
    </source>
</evidence>
<dbReference type="OrthoDB" id="3596986at2759"/>
<name>A0A0A8L1Z0_9SACH</name>
<keyword evidence="3" id="KW-1185">Reference proteome</keyword>
<organism evidence="2 3">
    <name type="scientific">Kluyveromyces dobzhanskii CBS 2104</name>
    <dbReference type="NCBI Taxonomy" id="1427455"/>
    <lineage>
        <taxon>Eukaryota</taxon>
        <taxon>Fungi</taxon>
        <taxon>Dikarya</taxon>
        <taxon>Ascomycota</taxon>
        <taxon>Saccharomycotina</taxon>
        <taxon>Saccharomycetes</taxon>
        <taxon>Saccharomycetales</taxon>
        <taxon>Saccharomycetaceae</taxon>
        <taxon>Kluyveromyces</taxon>
    </lineage>
</organism>
<dbReference type="Proteomes" id="UP000031516">
    <property type="component" value="Unassembled WGS sequence"/>
</dbReference>
<reference evidence="2 3" key="1">
    <citation type="submission" date="2014-03" db="EMBL/GenBank/DDBJ databases">
        <title>The genome of Kluyveromyces dobzhanskii.</title>
        <authorList>
            <person name="Nystedt B."/>
            <person name="Astrom S."/>
        </authorList>
    </citation>
    <scope>NUCLEOTIDE SEQUENCE [LARGE SCALE GENOMIC DNA]</scope>
    <source>
        <strain evidence="2 3">CBS 2104</strain>
    </source>
</reference>
<protein>
    <submittedName>
        <fullName evidence="2">WGS project CCBQ000000000 data, contig 00016</fullName>
    </submittedName>
</protein>
<comment type="caution">
    <text evidence="2">The sequence shown here is derived from an EMBL/GenBank/DDBJ whole genome shotgun (WGS) entry which is preliminary data.</text>
</comment>
<accession>A0A0A8L1Z0</accession>
<dbReference type="Pfam" id="PF08642">
    <property type="entry name" value="Rxt3"/>
    <property type="match status" value="1"/>
</dbReference>
<proteinExistence type="predicted"/>
<feature type="region of interest" description="Disordered" evidence="1">
    <location>
        <begin position="196"/>
        <end position="221"/>
    </location>
</feature>